<evidence type="ECO:0000256" key="2">
    <source>
        <dbReference type="ARBA" id="ARBA00022603"/>
    </source>
</evidence>
<dbReference type="InterPro" id="IPR023404">
    <property type="entry name" value="rSAM_horseshoe"/>
</dbReference>
<evidence type="ECO:0000313" key="11">
    <source>
        <dbReference type="Proteomes" id="UP000587415"/>
    </source>
</evidence>
<dbReference type="InterPro" id="IPR007197">
    <property type="entry name" value="rSAM"/>
</dbReference>
<dbReference type="PANTHER" id="PTHR43409:SF7">
    <property type="entry name" value="BLL1977 PROTEIN"/>
    <property type="match status" value="1"/>
</dbReference>
<accession>A0A7X6BMC0</accession>
<dbReference type="InterPro" id="IPR034466">
    <property type="entry name" value="Methyltransferase_Class_B"/>
</dbReference>
<dbReference type="Pfam" id="PF04055">
    <property type="entry name" value="Radical_SAM"/>
    <property type="match status" value="1"/>
</dbReference>
<dbReference type="InterPro" id="IPR058240">
    <property type="entry name" value="rSAM_sf"/>
</dbReference>
<organism evidence="10 11">
    <name type="scientific">Brevundimonas alba</name>
    <dbReference type="NCBI Taxonomy" id="74314"/>
    <lineage>
        <taxon>Bacteria</taxon>
        <taxon>Pseudomonadati</taxon>
        <taxon>Pseudomonadota</taxon>
        <taxon>Alphaproteobacteria</taxon>
        <taxon>Caulobacterales</taxon>
        <taxon>Caulobacteraceae</taxon>
        <taxon>Brevundimonas</taxon>
    </lineage>
</organism>
<dbReference type="PANTHER" id="PTHR43409">
    <property type="entry name" value="ANAEROBIC MAGNESIUM-PROTOPORPHYRIN IX MONOMETHYL ESTER CYCLASE-RELATED"/>
    <property type="match status" value="1"/>
</dbReference>
<evidence type="ECO:0000256" key="4">
    <source>
        <dbReference type="ARBA" id="ARBA00022691"/>
    </source>
</evidence>
<dbReference type="SUPFAM" id="SSF102114">
    <property type="entry name" value="Radical SAM enzymes"/>
    <property type="match status" value="1"/>
</dbReference>
<evidence type="ECO:0000313" key="10">
    <source>
        <dbReference type="EMBL" id="NJC39829.1"/>
    </source>
</evidence>
<dbReference type="InterPro" id="IPR006638">
    <property type="entry name" value="Elp3/MiaA/NifB-like_rSAM"/>
</dbReference>
<name>A0A7X6BMC0_9CAUL</name>
<comment type="cofactor">
    <cofactor evidence="1">
        <name>[4Fe-4S] cluster</name>
        <dbReference type="ChEBI" id="CHEBI:49883"/>
    </cofactor>
</comment>
<feature type="region of interest" description="Disordered" evidence="8">
    <location>
        <begin position="514"/>
        <end position="543"/>
    </location>
</feature>
<dbReference type="SFLD" id="SFLDS00029">
    <property type="entry name" value="Radical_SAM"/>
    <property type="match status" value="1"/>
</dbReference>
<reference evidence="10 11" key="1">
    <citation type="submission" date="2020-03" db="EMBL/GenBank/DDBJ databases">
        <title>Genomic Encyclopedia of Type Strains, Phase IV (KMG-IV): sequencing the most valuable type-strain genomes for metagenomic binning, comparative biology and taxonomic classification.</title>
        <authorList>
            <person name="Goeker M."/>
        </authorList>
    </citation>
    <scope>NUCLEOTIDE SEQUENCE [LARGE SCALE GENOMIC DNA]</scope>
    <source>
        <strain evidence="10 11">DSM 4736</strain>
    </source>
</reference>
<dbReference type="Gene3D" id="3.80.30.20">
    <property type="entry name" value="tm_1862 like domain"/>
    <property type="match status" value="1"/>
</dbReference>
<feature type="compositionally biased region" description="Low complexity" evidence="8">
    <location>
        <begin position="517"/>
        <end position="526"/>
    </location>
</feature>
<dbReference type="InterPro" id="IPR051198">
    <property type="entry name" value="BchE-like"/>
</dbReference>
<dbReference type="SFLD" id="SFLDG01123">
    <property type="entry name" value="methyltransferase_(Class_B)"/>
    <property type="match status" value="1"/>
</dbReference>
<dbReference type="AlphaFoldDB" id="A0A7X6BMC0"/>
<gene>
    <name evidence="10" type="ORF">GGQ87_000087</name>
</gene>
<dbReference type="EMBL" id="JAATJM010000001">
    <property type="protein sequence ID" value="NJC39829.1"/>
    <property type="molecule type" value="Genomic_DNA"/>
</dbReference>
<evidence type="ECO:0000256" key="3">
    <source>
        <dbReference type="ARBA" id="ARBA00022679"/>
    </source>
</evidence>
<dbReference type="GO" id="GO:0005829">
    <property type="term" value="C:cytosol"/>
    <property type="evidence" value="ECO:0007669"/>
    <property type="project" value="TreeGrafter"/>
</dbReference>
<keyword evidence="11" id="KW-1185">Reference proteome</keyword>
<keyword evidence="5" id="KW-0479">Metal-binding</keyword>
<keyword evidence="7" id="KW-0411">Iron-sulfur</keyword>
<keyword evidence="6" id="KW-0408">Iron</keyword>
<feature type="domain" description="Radical SAM core" evidence="9">
    <location>
        <begin position="157"/>
        <end position="393"/>
    </location>
</feature>
<keyword evidence="3" id="KW-0808">Transferase</keyword>
<dbReference type="GO" id="GO:0003824">
    <property type="term" value="F:catalytic activity"/>
    <property type="evidence" value="ECO:0007669"/>
    <property type="project" value="InterPro"/>
</dbReference>
<dbReference type="GO" id="GO:0046872">
    <property type="term" value="F:metal ion binding"/>
    <property type="evidence" value="ECO:0007669"/>
    <property type="project" value="UniProtKB-KW"/>
</dbReference>
<keyword evidence="4" id="KW-0949">S-adenosyl-L-methionine</keyword>
<dbReference type="SMART" id="SM00729">
    <property type="entry name" value="Elp3"/>
    <property type="match status" value="1"/>
</dbReference>
<dbReference type="Proteomes" id="UP000587415">
    <property type="component" value="Unassembled WGS sequence"/>
</dbReference>
<dbReference type="Gene3D" id="3.40.50.280">
    <property type="entry name" value="Cobalamin-binding domain"/>
    <property type="match status" value="1"/>
</dbReference>
<sequence>MPRFLLISPSPPWDADFAGLIEADGTAVTRVPPTAIATVAAFAPPGVEVVLQDETLEPIDFDAAADFIGITANVSQLARAKWIAAGFRAKGRTVIVGGPHITLDPGAFEGLCDVAVTGEFEGVAEAFYTDMLNGALKPLYAGGRPDLTTSPIPAWDLYDNDRALIGIAQTSRGCPFECNFCDVIQYVGRAQRHKTNDQVIAEVQKLYDVGYNRIFLADDNFTVYRKRAASLLEALAAWNGRDGRGYVTFHTQVSIDIAADDRMLALCAEAGLTNLFIGVETVNEESLKESLKRQNVAVDMRARIANIVSHGLEPVAGLMVGFDADSRRIFEQQYDFAMQLPVGTFKVSSLSAPVGTPLYEDMLRAGRVVADEDRTQYQAGDQITNIHPAQMTREELYVGTRWLISRLYHPDGFWTRLQAMAARLAPSPLPARSHPHDPPGRARSKRLFMEMMGSMRRRDSGVARVLEQTADLMRARPDIRDTLADILHTWLLNFHGQIAKGGYHPAWAELDSPPFDDPAFADQQAPAPMPRPVRVDSIQPLRA</sequence>
<protein>
    <submittedName>
        <fullName evidence="10">Radical SAM superfamily enzyme YgiQ (UPF0313 family)</fullName>
    </submittedName>
</protein>
<evidence type="ECO:0000256" key="5">
    <source>
        <dbReference type="ARBA" id="ARBA00022723"/>
    </source>
</evidence>
<keyword evidence="2" id="KW-0489">Methyltransferase</keyword>
<evidence type="ECO:0000256" key="7">
    <source>
        <dbReference type="ARBA" id="ARBA00023014"/>
    </source>
</evidence>
<evidence type="ECO:0000256" key="1">
    <source>
        <dbReference type="ARBA" id="ARBA00001966"/>
    </source>
</evidence>
<proteinExistence type="predicted"/>
<evidence type="ECO:0000256" key="6">
    <source>
        <dbReference type="ARBA" id="ARBA00023004"/>
    </source>
</evidence>
<evidence type="ECO:0000256" key="8">
    <source>
        <dbReference type="SAM" id="MobiDB-lite"/>
    </source>
</evidence>
<dbReference type="PROSITE" id="PS51918">
    <property type="entry name" value="RADICAL_SAM"/>
    <property type="match status" value="1"/>
</dbReference>
<comment type="caution">
    <text evidence="10">The sequence shown here is derived from an EMBL/GenBank/DDBJ whole genome shotgun (WGS) entry which is preliminary data.</text>
</comment>
<dbReference type="GO" id="GO:0051539">
    <property type="term" value="F:4 iron, 4 sulfur cluster binding"/>
    <property type="evidence" value="ECO:0007669"/>
    <property type="project" value="UniProtKB-KW"/>
</dbReference>
<dbReference type="SFLD" id="SFLDG01082">
    <property type="entry name" value="B12-binding_domain_containing"/>
    <property type="match status" value="1"/>
</dbReference>
<evidence type="ECO:0000259" key="9">
    <source>
        <dbReference type="PROSITE" id="PS51918"/>
    </source>
</evidence>
<dbReference type="RefSeq" id="WP_168044766.1">
    <property type="nucleotide sequence ID" value="NZ_JAATJM010000001.1"/>
</dbReference>